<feature type="transmembrane region" description="Helical" evidence="6">
    <location>
        <begin position="162"/>
        <end position="184"/>
    </location>
</feature>
<dbReference type="InterPro" id="IPR036259">
    <property type="entry name" value="MFS_trans_sf"/>
</dbReference>
<protein>
    <submittedName>
        <fullName evidence="8">Quinolone resistance NorA protein, major facilitator family transporter</fullName>
    </submittedName>
</protein>
<evidence type="ECO:0000256" key="3">
    <source>
        <dbReference type="ARBA" id="ARBA00022692"/>
    </source>
</evidence>
<evidence type="ECO:0000313" key="9">
    <source>
        <dbReference type="Proteomes" id="UP000186030"/>
    </source>
</evidence>
<feature type="transmembrane region" description="Helical" evidence="6">
    <location>
        <begin position="366"/>
        <end position="384"/>
    </location>
</feature>
<dbReference type="CDD" id="cd17489">
    <property type="entry name" value="MFS_YfcJ_like"/>
    <property type="match status" value="1"/>
</dbReference>
<feature type="transmembrane region" description="Helical" evidence="6">
    <location>
        <begin position="46"/>
        <end position="65"/>
    </location>
</feature>
<dbReference type="Proteomes" id="UP000186030">
    <property type="component" value="Unassembled WGS sequence"/>
</dbReference>
<feature type="domain" description="Major facilitator superfamily (MFS) profile" evidence="7">
    <location>
        <begin position="10"/>
        <end position="387"/>
    </location>
</feature>
<dbReference type="AlphaFoldDB" id="A0A1Q5T3U8"/>
<dbReference type="InterPro" id="IPR011701">
    <property type="entry name" value="MFS"/>
</dbReference>
<feature type="transmembrane region" description="Helical" evidence="6">
    <location>
        <begin position="212"/>
        <end position="233"/>
    </location>
</feature>
<dbReference type="GO" id="GO:0022857">
    <property type="term" value="F:transmembrane transporter activity"/>
    <property type="evidence" value="ECO:0007669"/>
    <property type="project" value="InterPro"/>
</dbReference>
<feature type="transmembrane region" description="Helical" evidence="6">
    <location>
        <begin position="106"/>
        <end position="124"/>
    </location>
</feature>
<sequence length="401" mass="43862">MGQEALWTKHFASLFICNFFLFANYYFLLVTMPIYAIHDLHVEESLSGLVSAVFLAAAIIVRFAANQFVERYGKRLMLRWSLLLFITSSVLYLFSHSLLSLLAIRFLHGLGFGIATMVGGALVADIVPSTRQGEGMGYFVLSSNLAMVAGPFFGLFSLERLGAFWMLIIALVCTVASFLSALSIRSAAPQVKQSSSKLRIQLSLKQMIEPSVLPLAFIGALFALTYAPVLSFVSVYAKSLHLGESSNLFFVIYAAVLLVSRPFTGRWFDAHGPKALIVFCTSSFAVGLFLLSIAKTAGIFLLSAALIGMGWGNLFPVLQTMAIQSGPLSRSSSSLGTFLSFFDVGISAGSFLTGVLMASIGFRPLYAGDALFLLAVFALYFAMIEKRRKHEHRHTQQQQRA</sequence>
<accession>A0A1Q5T3U8</accession>
<evidence type="ECO:0000256" key="1">
    <source>
        <dbReference type="ARBA" id="ARBA00004651"/>
    </source>
</evidence>
<proteinExistence type="predicted"/>
<dbReference type="InterPro" id="IPR052714">
    <property type="entry name" value="MFS_Exporter"/>
</dbReference>
<feature type="transmembrane region" description="Helical" evidence="6">
    <location>
        <begin position="245"/>
        <end position="263"/>
    </location>
</feature>
<feature type="transmembrane region" description="Helical" evidence="6">
    <location>
        <begin position="275"/>
        <end position="293"/>
    </location>
</feature>
<evidence type="ECO:0000256" key="2">
    <source>
        <dbReference type="ARBA" id="ARBA00022448"/>
    </source>
</evidence>
<dbReference type="EMBL" id="MQMG01000013">
    <property type="protein sequence ID" value="OKO94835.1"/>
    <property type="molecule type" value="Genomic_DNA"/>
</dbReference>
<reference evidence="8 9" key="1">
    <citation type="submission" date="2016-11" db="EMBL/GenBank/DDBJ databases">
        <authorList>
            <person name="Kadnikov V."/>
            <person name="Nazina T."/>
        </authorList>
    </citation>
    <scope>NUCLEOTIDE SEQUENCE [LARGE SCALE GENOMIC DNA]</scope>
    <source>
        <strain evidence="8 9">1017</strain>
    </source>
</reference>
<gene>
    <name evidence="8" type="ORF">BRO54_1390</name>
</gene>
<dbReference type="PANTHER" id="PTHR23531:SF2">
    <property type="entry name" value="PERMEASE"/>
    <property type="match status" value="1"/>
</dbReference>
<dbReference type="PROSITE" id="PS50850">
    <property type="entry name" value="MFS"/>
    <property type="match status" value="1"/>
</dbReference>
<dbReference type="Gene3D" id="1.20.1250.20">
    <property type="entry name" value="MFS general substrate transporter like domains"/>
    <property type="match status" value="2"/>
</dbReference>
<evidence type="ECO:0000256" key="6">
    <source>
        <dbReference type="SAM" id="Phobius"/>
    </source>
</evidence>
<comment type="subcellular location">
    <subcellularLocation>
        <location evidence="1">Cell membrane</location>
        <topology evidence="1">Multi-pass membrane protein</topology>
    </subcellularLocation>
</comment>
<dbReference type="SUPFAM" id="SSF103473">
    <property type="entry name" value="MFS general substrate transporter"/>
    <property type="match status" value="1"/>
</dbReference>
<dbReference type="Pfam" id="PF07690">
    <property type="entry name" value="MFS_1"/>
    <property type="match status" value="1"/>
</dbReference>
<keyword evidence="3 6" id="KW-0812">Transmembrane</keyword>
<comment type="caution">
    <text evidence="8">The sequence shown here is derived from an EMBL/GenBank/DDBJ whole genome shotgun (WGS) entry which is preliminary data.</text>
</comment>
<dbReference type="InterPro" id="IPR020846">
    <property type="entry name" value="MFS_dom"/>
</dbReference>
<reference evidence="9" key="2">
    <citation type="submission" date="2017-01" db="EMBL/GenBank/DDBJ databases">
        <title>Genome sequencing and annotation of Geobacillus sp. 1017, a Hydrocarbon-Oxidizing Thermophilic Bacterium Isolated from a Heavy Oil Reservoir (China).</title>
        <authorList>
            <person name="Kadnikov V.V."/>
            <person name="Mardanov A.V."/>
            <person name="Poltaraus A.B."/>
            <person name="Sokolova D.S."/>
            <person name="Semenova E.M."/>
            <person name="Ravin N.V."/>
            <person name="Tourova T.P."/>
            <person name="Nazina T.N."/>
        </authorList>
    </citation>
    <scope>NUCLEOTIDE SEQUENCE [LARGE SCALE GENOMIC DNA]</scope>
    <source>
        <strain evidence="9">1017</strain>
    </source>
</reference>
<evidence type="ECO:0000259" key="7">
    <source>
        <dbReference type="PROSITE" id="PS50850"/>
    </source>
</evidence>
<feature type="transmembrane region" description="Helical" evidence="6">
    <location>
        <begin position="338"/>
        <end position="360"/>
    </location>
</feature>
<organism evidence="8 9">
    <name type="scientific">Geobacillus proteiniphilus</name>
    <dbReference type="NCBI Taxonomy" id="860353"/>
    <lineage>
        <taxon>Bacteria</taxon>
        <taxon>Bacillati</taxon>
        <taxon>Bacillota</taxon>
        <taxon>Bacilli</taxon>
        <taxon>Bacillales</taxon>
        <taxon>Anoxybacillaceae</taxon>
        <taxon>Geobacillus</taxon>
    </lineage>
</organism>
<dbReference type="GO" id="GO:0005886">
    <property type="term" value="C:plasma membrane"/>
    <property type="evidence" value="ECO:0007669"/>
    <property type="project" value="UniProtKB-SubCell"/>
</dbReference>
<dbReference type="PANTHER" id="PTHR23531">
    <property type="entry name" value="QUINOLENE RESISTANCE PROTEIN NORA"/>
    <property type="match status" value="1"/>
</dbReference>
<keyword evidence="4 6" id="KW-1133">Transmembrane helix</keyword>
<evidence type="ECO:0000256" key="5">
    <source>
        <dbReference type="ARBA" id="ARBA00023136"/>
    </source>
</evidence>
<name>A0A1Q5T3U8_9BACL</name>
<keyword evidence="5 6" id="KW-0472">Membrane</keyword>
<keyword evidence="2" id="KW-0813">Transport</keyword>
<feature type="transmembrane region" description="Helical" evidence="6">
    <location>
        <begin position="77"/>
        <end position="94"/>
    </location>
</feature>
<evidence type="ECO:0000256" key="4">
    <source>
        <dbReference type="ARBA" id="ARBA00022989"/>
    </source>
</evidence>
<feature type="transmembrane region" description="Helical" evidence="6">
    <location>
        <begin position="12"/>
        <end position="34"/>
    </location>
</feature>
<feature type="transmembrane region" description="Helical" evidence="6">
    <location>
        <begin position="299"/>
        <end position="318"/>
    </location>
</feature>
<evidence type="ECO:0000313" key="8">
    <source>
        <dbReference type="EMBL" id="OKO94835.1"/>
    </source>
</evidence>
<dbReference type="RefSeq" id="WP_074043465.1">
    <property type="nucleotide sequence ID" value="NZ_MQMG01000013.1"/>
</dbReference>
<feature type="transmembrane region" description="Helical" evidence="6">
    <location>
        <begin position="136"/>
        <end position="156"/>
    </location>
</feature>